<comment type="caution">
    <text evidence="1">The sequence shown here is derived from an EMBL/GenBank/DDBJ whole genome shotgun (WGS) entry which is preliminary data.</text>
</comment>
<dbReference type="EMBL" id="JAAGSC010000031">
    <property type="protein sequence ID" value="NDY94548.1"/>
    <property type="molecule type" value="Genomic_DNA"/>
</dbReference>
<keyword evidence="2" id="KW-1185">Reference proteome</keyword>
<name>A0A845UVE0_9GAMM</name>
<proteinExistence type="predicted"/>
<sequence>MTLAQRRYWRCPRCLATFLDPDQHPCRSTEREEYDRHQNRVDDPHYQAFLKPALEAVRRRVAAGSRVLDYGCGPGPALGRMLTDADYAVALYDPLYRADAGVLQPGYDAITCTEVAKHFHHPAREFQRLTALLRPGGWLIVMTRFQTDDARFAGWHYRRDPTHVVFYRPETFRHLGRRLGWQVCCTPPHLVEIQRI</sequence>
<protein>
    <submittedName>
        <fullName evidence="1">Class I SAM-dependent methyltransferase</fullName>
    </submittedName>
</protein>
<keyword evidence="1" id="KW-0489">Methyltransferase</keyword>
<accession>A0A845UVE0</accession>
<dbReference type="SUPFAM" id="SSF53335">
    <property type="entry name" value="S-adenosyl-L-methionine-dependent methyltransferases"/>
    <property type="match status" value="1"/>
</dbReference>
<evidence type="ECO:0000313" key="2">
    <source>
        <dbReference type="Proteomes" id="UP000484885"/>
    </source>
</evidence>
<dbReference type="Pfam" id="PF13489">
    <property type="entry name" value="Methyltransf_23"/>
    <property type="match status" value="1"/>
</dbReference>
<dbReference type="InterPro" id="IPR029063">
    <property type="entry name" value="SAM-dependent_MTases_sf"/>
</dbReference>
<keyword evidence="1" id="KW-0808">Transferase</keyword>
<organism evidence="1 2">
    <name type="scientific">Wenzhouxiangella limi</name>
    <dbReference type="NCBI Taxonomy" id="2707351"/>
    <lineage>
        <taxon>Bacteria</taxon>
        <taxon>Pseudomonadati</taxon>
        <taxon>Pseudomonadota</taxon>
        <taxon>Gammaproteobacteria</taxon>
        <taxon>Chromatiales</taxon>
        <taxon>Wenzhouxiangellaceae</taxon>
        <taxon>Wenzhouxiangella</taxon>
    </lineage>
</organism>
<dbReference type="GO" id="GO:0008168">
    <property type="term" value="F:methyltransferase activity"/>
    <property type="evidence" value="ECO:0007669"/>
    <property type="project" value="UniProtKB-KW"/>
</dbReference>
<gene>
    <name evidence="1" type="ORF">G3I74_02220</name>
</gene>
<dbReference type="Proteomes" id="UP000484885">
    <property type="component" value="Unassembled WGS sequence"/>
</dbReference>
<dbReference type="GO" id="GO:0032259">
    <property type="term" value="P:methylation"/>
    <property type="evidence" value="ECO:0007669"/>
    <property type="project" value="UniProtKB-KW"/>
</dbReference>
<dbReference type="AlphaFoldDB" id="A0A845UVE0"/>
<dbReference type="Gene3D" id="3.40.50.150">
    <property type="entry name" value="Vaccinia Virus protein VP39"/>
    <property type="match status" value="2"/>
</dbReference>
<evidence type="ECO:0000313" key="1">
    <source>
        <dbReference type="EMBL" id="NDY94548.1"/>
    </source>
</evidence>
<reference evidence="1 2" key="1">
    <citation type="submission" date="2020-02" db="EMBL/GenBank/DDBJ databases">
        <authorList>
            <person name="Zhang X.-Y."/>
        </authorList>
    </citation>
    <scope>NUCLEOTIDE SEQUENCE [LARGE SCALE GENOMIC DNA]</scope>
    <source>
        <strain evidence="1 2">C33</strain>
    </source>
</reference>